<keyword evidence="6" id="KW-1185">Reference proteome</keyword>
<evidence type="ECO:0000256" key="4">
    <source>
        <dbReference type="PROSITE-ProRule" id="PRU01282"/>
    </source>
</evidence>
<accession>A0A255Z4I1</accession>
<evidence type="ECO:0000313" key="5">
    <source>
        <dbReference type="EMBL" id="OYQ36359.1"/>
    </source>
</evidence>
<dbReference type="InterPro" id="IPR006660">
    <property type="entry name" value="Arsenate_reductase-like"/>
</dbReference>
<dbReference type="OrthoDB" id="9790554at2"/>
<proteinExistence type="inferred from homology"/>
<sequence length="113" mass="11582">MAGITIWHNPNCGTSRNALALLREGGHDVSVVEYLKTPPGAETLARVAAAVGGAQALLRTRGTTAEERGLPAADDATVLAAMLADPILINRPLVIGPGGIVLARPAERALEVA</sequence>
<dbReference type="GO" id="GO:0046685">
    <property type="term" value="P:response to arsenic-containing substance"/>
    <property type="evidence" value="ECO:0007669"/>
    <property type="project" value="UniProtKB-KW"/>
</dbReference>
<gene>
    <name evidence="5" type="ORF">CHU93_01035</name>
</gene>
<organism evidence="5 6">
    <name type="scientific">Sandarakinorhabdus cyanobacteriorum</name>
    <dbReference type="NCBI Taxonomy" id="1981098"/>
    <lineage>
        <taxon>Bacteria</taxon>
        <taxon>Pseudomonadati</taxon>
        <taxon>Pseudomonadota</taxon>
        <taxon>Alphaproteobacteria</taxon>
        <taxon>Sphingomonadales</taxon>
        <taxon>Sphingosinicellaceae</taxon>
        <taxon>Sandarakinorhabdus</taxon>
    </lineage>
</organism>
<dbReference type="GO" id="GO:0016491">
    <property type="term" value="F:oxidoreductase activity"/>
    <property type="evidence" value="ECO:0007669"/>
    <property type="project" value="UniProtKB-KW"/>
</dbReference>
<evidence type="ECO:0000256" key="2">
    <source>
        <dbReference type="ARBA" id="ARBA00022849"/>
    </source>
</evidence>
<keyword evidence="2" id="KW-0059">Arsenical resistance</keyword>
<dbReference type="EMBL" id="NOXT01000046">
    <property type="protein sequence ID" value="OYQ36359.1"/>
    <property type="molecule type" value="Genomic_DNA"/>
</dbReference>
<dbReference type="Proteomes" id="UP000216991">
    <property type="component" value="Unassembled WGS sequence"/>
</dbReference>
<dbReference type="PROSITE" id="PS51353">
    <property type="entry name" value="ARSC"/>
    <property type="match status" value="1"/>
</dbReference>
<evidence type="ECO:0000256" key="3">
    <source>
        <dbReference type="ARBA" id="ARBA00023002"/>
    </source>
</evidence>
<evidence type="ECO:0000256" key="1">
    <source>
        <dbReference type="ARBA" id="ARBA00007198"/>
    </source>
</evidence>
<dbReference type="Gene3D" id="3.40.30.10">
    <property type="entry name" value="Glutaredoxin"/>
    <property type="match status" value="1"/>
</dbReference>
<comment type="similarity">
    <text evidence="1 4">Belongs to the ArsC family.</text>
</comment>
<dbReference type="PANTHER" id="PTHR30041:SF5">
    <property type="entry name" value="ARSENATE REDUCTASE-RELATED"/>
    <property type="match status" value="1"/>
</dbReference>
<dbReference type="AlphaFoldDB" id="A0A255Z4I1"/>
<evidence type="ECO:0000313" key="6">
    <source>
        <dbReference type="Proteomes" id="UP000216991"/>
    </source>
</evidence>
<name>A0A255Z4I1_9SPHN</name>
<dbReference type="SUPFAM" id="SSF52833">
    <property type="entry name" value="Thioredoxin-like"/>
    <property type="match status" value="1"/>
</dbReference>
<protein>
    <submittedName>
        <fullName evidence="5">Arsenate reductase (Glutaredoxin)</fullName>
    </submittedName>
</protein>
<comment type="caution">
    <text evidence="5">The sequence shown here is derived from an EMBL/GenBank/DDBJ whole genome shotgun (WGS) entry which is preliminary data.</text>
</comment>
<dbReference type="PANTHER" id="PTHR30041">
    <property type="entry name" value="ARSENATE REDUCTASE"/>
    <property type="match status" value="1"/>
</dbReference>
<dbReference type="InterPro" id="IPR036249">
    <property type="entry name" value="Thioredoxin-like_sf"/>
</dbReference>
<dbReference type="RefSeq" id="WP_094472363.1">
    <property type="nucleotide sequence ID" value="NZ_NOXT01000046.1"/>
</dbReference>
<reference evidence="5 6" key="1">
    <citation type="submission" date="2017-07" db="EMBL/GenBank/DDBJ databases">
        <title>Sandarakinorhabdus cyanobacteriorum sp. nov., a novel bacterium isolated from cyanobacterial aggregates in a eutrophic lake.</title>
        <authorList>
            <person name="Cai H."/>
        </authorList>
    </citation>
    <scope>NUCLEOTIDE SEQUENCE [LARGE SCALE GENOMIC DNA]</scope>
    <source>
        <strain evidence="5 6">TH057</strain>
    </source>
</reference>
<dbReference type="Pfam" id="PF03960">
    <property type="entry name" value="ArsC"/>
    <property type="match status" value="1"/>
</dbReference>
<keyword evidence="3" id="KW-0560">Oxidoreductase</keyword>